<feature type="compositionally biased region" description="Acidic residues" evidence="1">
    <location>
        <begin position="168"/>
        <end position="180"/>
    </location>
</feature>
<dbReference type="AlphaFoldDB" id="A0A061J4U3"/>
<gene>
    <name evidence="2" type="ORF">TRSC58_01824</name>
</gene>
<organism evidence="2 3">
    <name type="scientific">Trypanosoma rangeli SC58</name>
    <dbReference type="NCBI Taxonomy" id="429131"/>
    <lineage>
        <taxon>Eukaryota</taxon>
        <taxon>Discoba</taxon>
        <taxon>Euglenozoa</taxon>
        <taxon>Kinetoplastea</taxon>
        <taxon>Metakinetoplastina</taxon>
        <taxon>Trypanosomatida</taxon>
        <taxon>Trypanosomatidae</taxon>
        <taxon>Trypanosoma</taxon>
        <taxon>Herpetosoma</taxon>
    </lineage>
</organism>
<evidence type="ECO:0000313" key="2">
    <source>
        <dbReference type="EMBL" id="ESL10443.1"/>
    </source>
</evidence>
<keyword evidence="3" id="KW-1185">Reference proteome</keyword>
<dbReference type="Proteomes" id="UP000031737">
    <property type="component" value="Unassembled WGS sequence"/>
</dbReference>
<comment type="caution">
    <text evidence="2">The sequence shown here is derived from an EMBL/GenBank/DDBJ whole genome shotgun (WGS) entry which is preliminary data.</text>
</comment>
<name>A0A061J4U3_TRYRA</name>
<evidence type="ECO:0000256" key="1">
    <source>
        <dbReference type="SAM" id="MobiDB-lite"/>
    </source>
</evidence>
<accession>A0A061J4U3</accession>
<proteinExistence type="predicted"/>
<protein>
    <submittedName>
        <fullName evidence="2">Uncharacterized protein</fullName>
    </submittedName>
</protein>
<dbReference type="VEuPathDB" id="TriTrypDB:TRSC58_01824"/>
<sequence>MAALRNIRSRQEVNKFCSIGSDLLSGPPCLSFKRWETALEALEKAKHDPAILPTVASLSAHSASESVRHYHNVYYKCVQVTVIPLSRWQQWREGLCFFMGESSNAQAELLATLCRQLLVSQQECFAVAFWGCWRSVGVRLESHLASLAAGTSSAVDDGVSGVYGNGEPLEEEEEEKDSTEDVDLSLARLRRRCFCALYEFQRLAHDAAHLFESYAVVGRSERQWLTDTFLLEQDEKAAEALVRRSFKRDFGVPSIDLEGGGLLDEYHSFEVNEGKTRALEKRAQDTLKGAWRRKALDLFEYETKRHRGGPSDADVYDAAGNELCDLLFRCLHEKVGRPDLAFAVTMRRIVENETFPATVDLARVGVALRLFLQWFEKYTHGRHHGDIPLFLDSDLWTFVLERHSELLKWVLFHYCRDEAAADVISALKAVKAVCFSVQQCLGVYLTAVASRRLSSDVKQQLEREARKKVCDWVEYTAVNTFLSGIQHLCCEAAAGATAATASTPLCALTPALLAVETDVAKVQVLLLCDAVLFAMDARRILLPALETGFNQMHHLAGDTDTAVLSHWTMCMLSLLRCLCRSLCRLKDGTVTAEDLALALHSHYRELQRLSPAFMTDLVTDAWIDFLLGEGRGALGTRHVELVDLAQGCRAHRDCHCTVEGTGKKAGQKRPRGE</sequence>
<dbReference type="OrthoDB" id="272430at2759"/>
<reference evidence="2 3" key="1">
    <citation type="submission" date="2013-07" db="EMBL/GenBank/DDBJ databases">
        <authorList>
            <person name="Stoco P.H."/>
            <person name="Wagner G."/>
            <person name="Gerber A."/>
            <person name="Zaha A."/>
            <person name="Thompson C."/>
            <person name="Bartholomeu D.C."/>
            <person name="Luckemeyer D.D."/>
            <person name="Bahia D."/>
            <person name="Loreto E."/>
            <person name="Prestes E.B."/>
            <person name="Lima F.M."/>
            <person name="Rodrigues-Luiz G."/>
            <person name="Vallejo G.A."/>
            <person name="Filho J.F."/>
            <person name="Monteiro K.M."/>
            <person name="Tyler K.M."/>
            <person name="de Almeida L.G."/>
            <person name="Ortiz M.F."/>
            <person name="Siervo M.A."/>
            <person name="de Moraes M.H."/>
            <person name="Cunha O.L."/>
            <person name="Mendonca-Neto R."/>
            <person name="Silva R."/>
            <person name="Teixeira S.M."/>
            <person name="Murta S.M."/>
            <person name="Sincero T.C."/>
            <person name="Mendes T.A."/>
            <person name="Urmenyi T.P."/>
            <person name="Silva V.G."/>
            <person name="da Rocha W.D."/>
            <person name="Andersson B."/>
            <person name="Romanha A.J."/>
            <person name="Steindel M."/>
            <person name="de Vasconcelos A.T."/>
            <person name="Grisard E.C."/>
        </authorList>
    </citation>
    <scope>NUCLEOTIDE SEQUENCE [LARGE SCALE GENOMIC DNA]</scope>
    <source>
        <strain evidence="2 3">SC58</strain>
    </source>
</reference>
<feature type="region of interest" description="Disordered" evidence="1">
    <location>
        <begin position="158"/>
        <end position="180"/>
    </location>
</feature>
<dbReference type="EMBL" id="AUPL01001824">
    <property type="protein sequence ID" value="ESL10443.1"/>
    <property type="molecule type" value="Genomic_DNA"/>
</dbReference>
<evidence type="ECO:0000313" key="3">
    <source>
        <dbReference type="Proteomes" id="UP000031737"/>
    </source>
</evidence>